<evidence type="ECO:0000313" key="10">
    <source>
        <dbReference type="EMBL" id="GAJ04262.1"/>
    </source>
</evidence>
<dbReference type="HAMAP" id="MF_00236">
    <property type="entry name" value="TatA_E"/>
    <property type="match status" value="1"/>
</dbReference>
<dbReference type="Pfam" id="PF02416">
    <property type="entry name" value="TatA_B_E"/>
    <property type="match status" value="1"/>
</dbReference>
<keyword evidence="8 9" id="KW-0472">Membrane</keyword>
<keyword evidence="4 9" id="KW-0812">Transmembrane</keyword>
<evidence type="ECO:0000256" key="9">
    <source>
        <dbReference type="SAM" id="Phobius"/>
    </source>
</evidence>
<comment type="caution">
    <text evidence="10">The sequence shown here is derived from an EMBL/GenBank/DDBJ whole genome shotgun (WGS) entry which is preliminary data.</text>
</comment>
<comment type="subcellular location">
    <subcellularLocation>
        <location evidence="1">Cell membrane</location>
        <topology evidence="1">Single-pass membrane protein</topology>
    </subcellularLocation>
</comment>
<sequence>MFFLGPVGPTELLLIALIIVFIFGARKLPELGKSLGEGIKNFRKSITSKEK</sequence>
<evidence type="ECO:0000256" key="1">
    <source>
        <dbReference type="ARBA" id="ARBA00004162"/>
    </source>
</evidence>
<dbReference type="Gene3D" id="1.20.5.3310">
    <property type="match status" value="1"/>
</dbReference>
<dbReference type="GO" id="GO:0005886">
    <property type="term" value="C:plasma membrane"/>
    <property type="evidence" value="ECO:0007669"/>
    <property type="project" value="UniProtKB-SubCell"/>
</dbReference>
<evidence type="ECO:0000256" key="8">
    <source>
        <dbReference type="ARBA" id="ARBA00023136"/>
    </source>
</evidence>
<accession>X1UKX7</accession>
<feature type="non-terminal residue" evidence="10">
    <location>
        <position position="51"/>
    </location>
</feature>
<dbReference type="PANTHER" id="PTHR42982:SF1">
    <property type="entry name" value="SEC-INDEPENDENT PROTEIN TRANSLOCASE PROTEIN TATA"/>
    <property type="match status" value="1"/>
</dbReference>
<name>X1UKX7_9ZZZZ</name>
<dbReference type="EMBL" id="BARW01027631">
    <property type="protein sequence ID" value="GAJ04262.1"/>
    <property type="molecule type" value="Genomic_DNA"/>
</dbReference>
<evidence type="ECO:0000256" key="5">
    <source>
        <dbReference type="ARBA" id="ARBA00022927"/>
    </source>
</evidence>
<dbReference type="GO" id="GO:0043953">
    <property type="term" value="P:protein transport by the Tat complex"/>
    <property type="evidence" value="ECO:0007669"/>
    <property type="project" value="InterPro"/>
</dbReference>
<protein>
    <recommendedName>
        <fullName evidence="11">Sec-independent protein translocase protein TatA</fullName>
    </recommendedName>
</protein>
<organism evidence="10">
    <name type="scientific">marine sediment metagenome</name>
    <dbReference type="NCBI Taxonomy" id="412755"/>
    <lineage>
        <taxon>unclassified sequences</taxon>
        <taxon>metagenomes</taxon>
        <taxon>ecological metagenomes</taxon>
    </lineage>
</organism>
<feature type="transmembrane region" description="Helical" evidence="9">
    <location>
        <begin position="6"/>
        <end position="25"/>
    </location>
</feature>
<dbReference type="InterPro" id="IPR003369">
    <property type="entry name" value="TatA/B/E"/>
</dbReference>
<keyword evidence="7" id="KW-0811">Translocation</keyword>
<dbReference type="NCBIfam" id="TIGR01411">
    <property type="entry name" value="tatAE"/>
    <property type="match status" value="1"/>
</dbReference>
<reference evidence="10" key="1">
    <citation type="journal article" date="2014" name="Front. Microbiol.">
        <title>High frequency of phylogenetically diverse reductive dehalogenase-homologous genes in deep subseafloor sedimentary metagenomes.</title>
        <authorList>
            <person name="Kawai M."/>
            <person name="Futagami T."/>
            <person name="Toyoda A."/>
            <person name="Takaki Y."/>
            <person name="Nishi S."/>
            <person name="Hori S."/>
            <person name="Arai W."/>
            <person name="Tsubouchi T."/>
            <person name="Morono Y."/>
            <person name="Uchiyama I."/>
            <person name="Ito T."/>
            <person name="Fujiyama A."/>
            <person name="Inagaki F."/>
            <person name="Takami H."/>
        </authorList>
    </citation>
    <scope>NUCLEOTIDE SEQUENCE</scope>
    <source>
        <strain evidence="10">Expedition CK06-06</strain>
    </source>
</reference>
<keyword evidence="5" id="KW-0653">Protein transport</keyword>
<evidence type="ECO:0000256" key="3">
    <source>
        <dbReference type="ARBA" id="ARBA00022475"/>
    </source>
</evidence>
<evidence type="ECO:0000256" key="7">
    <source>
        <dbReference type="ARBA" id="ARBA00023010"/>
    </source>
</evidence>
<keyword evidence="2" id="KW-0813">Transport</keyword>
<evidence type="ECO:0000256" key="6">
    <source>
        <dbReference type="ARBA" id="ARBA00022989"/>
    </source>
</evidence>
<evidence type="ECO:0008006" key="11">
    <source>
        <dbReference type="Google" id="ProtNLM"/>
    </source>
</evidence>
<dbReference type="InterPro" id="IPR006312">
    <property type="entry name" value="TatA/E"/>
</dbReference>
<keyword evidence="3" id="KW-1003">Cell membrane</keyword>
<proteinExistence type="inferred from homology"/>
<dbReference type="PANTHER" id="PTHR42982">
    <property type="entry name" value="SEC-INDEPENDENT PROTEIN TRANSLOCASE PROTEIN TATA"/>
    <property type="match status" value="1"/>
</dbReference>
<keyword evidence="6 9" id="KW-1133">Transmembrane helix</keyword>
<dbReference type="AlphaFoldDB" id="X1UKX7"/>
<evidence type="ECO:0000256" key="2">
    <source>
        <dbReference type="ARBA" id="ARBA00022448"/>
    </source>
</evidence>
<evidence type="ECO:0000256" key="4">
    <source>
        <dbReference type="ARBA" id="ARBA00022692"/>
    </source>
</evidence>
<gene>
    <name evidence="10" type="ORF">S12H4_44791</name>
</gene>